<dbReference type="InterPro" id="IPR032675">
    <property type="entry name" value="LRR_dom_sf"/>
</dbReference>
<dbReference type="AlphaFoldDB" id="A0A8H5ES43"/>
<accession>A0A8H5ES43</accession>
<reference evidence="1 2" key="1">
    <citation type="journal article" date="2020" name="ISME J.">
        <title>Uncovering the hidden diversity of litter-decomposition mechanisms in mushroom-forming fungi.</title>
        <authorList>
            <person name="Floudas D."/>
            <person name="Bentzer J."/>
            <person name="Ahren D."/>
            <person name="Johansson T."/>
            <person name="Persson P."/>
            <person name="Tunlid A."/>
        </authorList>
    </citation>
    <scope>NUCLEOTIDE SEQUENCE [LARGE SCALE GENOMIC DNA]</scope>
    <source>
        <strain evidence="1 2">CBS 175.51</strain>
    </source>
</reference>
<dbReference type="Gene3D" id="3.80.10.10">
    <property type="entry name" value="Ribonuclease Inhibitor"/>
    <property type="match status" value="1"/>
</dbReference>
<dbReference type="OrthoDB" id="3365698at2759"/>
<evidence type="ECO:0000313" key="2">
    <source>
        <dbReference type="Proteomes" id="UP000541558"/>
    </source>
</evidence>
<evidence type="ECO:0008006" key="3">
    <source>
        <dbReference type="Google" id="ProtNLM"/>
    </source>
</evidence>
<comment type="caution">
    <text evidence="1">The sequence shown here is derived from an EMBL/GenBank/DDBJ whole genome shotgun (WGS) entry which is preliminary data.</text>
</comment>
<protein>
    <recommendedName>
        <fullName evidence="3">F-box domain-containing protein</fullName>
    </recommendedName>
</protein>
<organism evidence="1 2">
    <name type="scientific">Ephemerocybe angulata</name>
    <dbReference type="NCBI Taxonomy" id="980116"/>
    <lineage>
        <taxon>Eukaryota</taxon>
        <taxon>Fungi</taxon>
        <taxon>Dikarya</taxon>
        <taxon>Basidiomycota</taxon>
        <taxon>Agaricomycotina</taxon>
        <taxon>Agaricomycetes</taxon>
        <taxon>Agaricomycetidae</taxon>
        <taxon>Agaricales</taxon>
        <taxon>Agaricineae</taxon>
        <taxon>Psathyrellaceae</taxon>
        <taxon>Ephemerocybe</taxon>
    </lineage>
</organism>
<keyword evidence="2" id="KW-1185">Reference proteome</keyword>
<gene>
    <name evidence="1" type="ORF">D9611_012077</name>
</gene>
<name>A0A8H5ES43_9AGAR</name>
<evidence type="ECO:0000313" key="1">
    <source>
        <dbReference type="EMBL" id="KAF5310334.1"/>
    </source>
</evidence>
<proteinExistence type="predicted"/>
<dbReference type="Proteomes" id="UP000541558">
    <property type="component" value="Unassembled WGS sequence"/>
</dbReference>
<dbReference type="SUPFAM" id="SSF52047">
    <property type="entry name" value="RNI-like"/>
    <property type="match status" value="1"/>
</dbReference>
<dbReference type="EMBL" id="JAACJK010000230">
    <property type="protein sequence ID" value="KAF5310334.1"/>
    <property type="molecule type" value="Genomic_DNA"/>
</dbReference>
<sequence length="513" mass="57111">MARLQNLAHLLNTNAVPNKLEAASVQQEIDGLASKIAKAKSQHDRDVLEKQRKCYRAVLSPVRRMPCELLGEIFLLAVPLILHEDNRCAVLNLGRVCKMWREATLYARRLWSGLALEPYGQMSYEEVVSWLNRAGNLPKSLEFDPNCDYCDCYKGAYCNSTSPLLAELLIKGPKIDHLSVSVLNTGCFKGWLESFKPAGKKSTSRPWDTLRSLSLTVHQMVNSEWEDGPVAPSRSIFKSLPPVTCLHLYLPEVEPYYGETPGISIPKVFLKRLTEFTIECTWPGNHLIELLKGCVNVETLTIVFDGTTPFEDGDAELAALLKNPIRLPKVHTLRIQSVGPGAKILRYLKTPSLTTLELGFAGWKKVDDNNFPKVLSTFLQTSGVAKKLVKLRFYNLCVSGTRLRTSLSGLTSLEQLTLDKVTLSDNLFVAGTPVQKIPVQPHLPSIEHLGLLELPADGAKTVGFSVLKDRTGCVPCMVTLSCQRGFTYKEAEFGVYELKKSGMSLRIIPPFEH</sequence>